<accession>A0A6G0YG99</accession>
<evidence type="ECO:0000313" key="2">
    <source>
        <dbReference type="Proteomes" id="UP000478052"/>
    </source>
</evidence>
<keyword evidence="2" id="KW-1185">Reference proteome</keyword>
<dbReference type="Pfam" id="PF03564">
    <property type="entry name" value="DUF1759"/>
    <property type="match status" value="1"/>
</dbReference>
<reference evidence="1 2" key="1">
    <citation type="submission" date="2019-08" db="EMBL/GenBank/DDBJ databases">
        <title>Whole genome of Aphis craccivora.</title>
        <authorList>
            <person name="Voronova N.V."/>
            <person name="Shulinski R.S."/>
            <person name="Bandarenka Y.V."/>
            <person name="Zhorov D.G."/>
            <person name="Warner D."/>
        </authorList>
    </citation>
    <scope>NUCLEOTIDE SEQUENCE [LARGE SCALE GENOMIC DNA]</scope>
    <source>
        <strain evidence="1">180601</strain>
        <tissue evidence="1">Whole Body</tissue>
    </source>
</reference>
<dbReference type="OrthoDB" id="6617244at2759"/>
<protein>
    <submittedName>
        <fullName evidence="1">Putative bel15-i ag</fullName>
    </submittedName>
</protein>
<sequence length="229" mass="26194">MKRHRSSNRWRQQLRTIYPPGSSCVSDIITIVKWSELGGHIHELCSMPSITKVSSAILRRHQNGMNSLLRALTALKLPVEHWDAIIIHLMVEKLDVESHRLWESSRSCASLPSIQEYLAFLNQRYLILESIETRSNYATDKSASSCTLCSGQHATYACQGFLRMTVNERKEHVRSKRLCYNCLRPDHMSRICSRGSCKTFRGKHHILLHIMASTEVQMATATDAIESQQ</sequence>
<gene>
    <name evidence="1" type="ORF">FWK35_00011541</name>
</gene>
<proteinExistence type="predicted"/>
<dbReference type="Proteomes" id="UP000478052">
    <property type="component" value="Unassembled WGS sequence"/>
</dbReference>
<organism evidence="1 2">
    <name type="scientific">Aphis craccivora</name>
    <name type="common">Cowpea aphid</name>
    <dbReference type="NCBI Taxonomy" id="307492"/>
    <lineage>
        <taxon>Eukaryota</taxon>
        <taxon>Metazoa</taxon>
        <taxon>Ecdysozoa</taxon>
        <taxon>Arthropoda</taxon>
        <taxon>Hexapoda</taxon>
        <taxon>Insecta</taxon>
        <taxon>Pterygota</taxon>
        <taxon>Neoptera</taxon>
        <taxon>Paraneoptera</taxon>
        <taxon>Hemiptera</taxon>
        <taxon>Sternorrhyncha</taxon>
        <taxon>Aphidomorpha</taxon>
        <taxon>Aphidoidea</taxon>
        <taxon>Aphididae</taxon>
        <taxon>Aphidini</taxon>
        <taxon>Aphis</taxon>
        <taxon>Aphis</taxon>
    </lineage>
</organism>
<dbReference type="InterPro" id="IPR005312">
    <property type="entry name" value="DUF1759"/>
</dbReference>
<dbReference type="PANTHER" id="PTHR22955">
    <property type="entry name" value="RETROTRANSPOSON"/>
    <property type="match status" value="1"/>
</dbReference>
<evidence type="ECO:0000313" key="1">
    <source>
        <dbReference type="EMBL" id="KAF0755152.1"/>
    </source>
</evidence>
<dbReference type="PANTHER" id="PTHR22955:SF77">
    <property type="entry name" value="ASPARTIC PUTATIVE DOMAIN-CONTAINING PROTEIN-RELATED"/>
    <property type="match status" value="1"/>
</dbReference>
<dbReference type="EMBL" id="VUJU01004221">
    <property type="protein sequence ID" value="KAF0755152.1"/>
    <property type="molecule type" value="Genomic_DNA"/>
</dbReference>
<comment type="caution">
    <text evidence="1">The sequence shown here is derived from an EMBL/GenBank/DDBJ whole genome shotgun (WGS) entry which is preliminary data.</text>
</comment>
<name>A0A6G0YG99_APHCR</name>
<dbReference type="AlphaFoldDB" id="A0A6G0YG99"/>